<organism evidence="1 2">
    <name type="scientific">Candidatus Propionivibrio dominans</name>
    <dbReference type="NCBI Taxonomy" id="2954373"/>
    <lineage>
        <taxon>Bacteria</taxon>
        <taxon>Pseudomonadati</taxon>
        <taxon>Pseudomonadota</taxon>
        <taxon>Betaproteobacteria</taxon>
        <taxon>Rhodocyclales</taxon>
        <taxon>Rhodocyclaceae</taxon>
        <taxon>Propionivibrio</taxon>
    </lineage>
</organism>
<gene>
    <name evidence="1" type="ORF">IPJ48_17490</name>
</gene>
<proteinExistence type="predicted"/>
<name>A0A9D7FGH4_9RHOO</name>
<evidence type="ECO:0000313" key="1">
    <source>
        <dbReference type="EMBL" id="MBK7424725.1"/>
    </source>
</evidence>
<dbReference type="EMBL" id="JADJNC010000044">
    <property type="protein sequence ID" value="MBK7424725.1"/>
    <property type="molecule type" value="Genomic_DNA"/>
</dbReference>
<reference evidence="1" key="1">
    <citation type="submission" date="2020-10" db="EMBL/GenBank/DDBJ databases">
        <title>Connecting structure to function with the recovery of over 1000 high-quality activated sludge metagenome-assembled genomes encoding full-length rRNA genes using long-read sequencing.</title>
        <authorList>
            <person name="Singleton C.M."/>
            <person name="Petriglieri F."/>
            <person name="Kristensen J.M."/>
            <person name="Kirkegaard R.H."/>
            <person name="Michaelsen T.Y."/>
            <person name="Andersen M.H."/>
            <person name="Karst S.M."/>
            <person name="Dueholm M.S."/>
            <person name="Nielsen P.H."/>
            <person name="Albertsen M."/>
        </authorList>
    </citation>
    <scope>NUCLEOTIDE SEQUENCE</scope>
    <source>
        <strain evidence="1">EsbW_18-Q3-R4-48_MAXAC.044</strain>
    </source>
</reference>
<evidence type="ECO:0000313" key="2">
    <source>
        <dbReference type="Proteomes" id="UP000886602"/>
    </source>
</evidence>
<sequence length="68" mass="7364">MLSSLKEGGGCQHLVTYPIVNPGMRILEIIKAINVLDHNPLIGCPVSNGKCELVIGRSSKGYVELCRQ</sequence>
<protein>
    <submittedName>
        <fullName evidence="1">Uncharacterized protein</fullName>
    </submittedName>
</protein>
<comment type="caution">
    <text evidence="1">The sequence shown here is derived from an EMBL/GenBank/DDBJ whole genome shotgun (WGS) entry which is preliminary data.</text>
</comment>
<dbReference type="Proteomes" id="UP000886602">
    <property type="component" value="Unassembled WGS sequence"/>
</dbReference>
<dbReference type="AlphaFoldDB" id="A0A9D7FGH4"/>
<accession>A0A9D7FGH4</accession>